<evidence type="ECO:0000256" key="3">
    <source>
        <dbReference type="ARBA" id="ARBA00022475"/>
    </source>
</evidence>
<dbReference type="PANTHER" id="PTHR35011">
    <property type="entry name" value="2,3-DIKETO-L-GULONATE TRAP TRANSPORTER SMALL PERMEASE PROTEIN YIAM"/>
    <property type="match status" value="1"/>
</dbReference>
<protein>
    <recommendedName>
        <fullName evidence="9">Tripartite ATP-independent periplasmic transporters DctQ component domain-containing protein</fullName>
    </recommendedName>
</protein>
<keyword evidence="6 8" id="KW-1133">Transmembrane helix</keyword>
<feature type="transmembrane region" description="Helical" evidence="8">
    <location>
        <begin position="60"/>
        <end position="77"/>
    </location>
</feature>
<dbReference type="InterPro" id="IPR055348">
    <property type="entry name" value="DctQ"/>
</dbReference>
<dbReference type="EMBL" id="BAAABL010000092">
    <property type="protein sequence ID" value="GAA0313064.1"/>
    <property type="molecule type" value="Genomic_DNA"/>
</dbReference>
<evidence type="ECO:0000256" key="7">
    <source>
        <dbReference type="ARBA" id="ARBA00023136"/>
    </source>
</evidence>
<evidence type="ECO:0000256" key="1">
    <source>
        <dbReference type="ARBA" id="ARBA00004429"/>
    </source>
</evidence>
<evidence type="ECO:0000256" key="6">
    <source>
        <dbReference type="ARBA" id="ARBA00022989"/>
    </source>
</evidence>
<keyword evidence="2" id="KW-0813">Transport</keyword>
<feature type="transmembrane region" description="Helical" evidence="8">
    <location>
        <begin position="18"/>
        <end position="40"/>
    </location>
</feature>
<organism evidence="10 11">
    <name type="scientific">Halarchaeum salinum</name>
    <dbReference type="NCBI Taxonomy" id="489912"/>
    <lineage>
        <taxon>Archaea</taxon>
        <taxon>Methanobacteriati</taxon>
        <taxon>Methanobacteriota</taxon>
        <taxon>Stenosarchaea group</taxon>
        <taxon>Halobacteria</taxon>
        <taxon>Halobacteriales</taxon>
        <taxon>Halobacteriaceae</taxon>
    </lineage>
</organism>
<keyword evidence="11" id="KW-1185">Reference proteome</keyword>
<evidence type="ECO:0000313" key="11">
    <source>
        <dbReference type="Proteomes" id="UP001500837"/>
    </source>
</evidence>
<sequence length="186" mass="20438">MEIDQSLDLKREHPFDKAVLYTATALFALTIVLTSVQVLVRLLSIQSLGFVYLTQPLARITLIIGTYLGTAVALRNNEHISIQFLLQRLMRWNPKVGLTVRFLGNLIVIAFLAIATWAMYRGTVEAWTTSLGGAGFVMSGQVYLLMGVGIAIALIYAVIDLIKMVRSARSGQTLHAGLVEEASNDE</sequence>
<keyword evidence="5 8" id="KW-0812">Transmembrane</keyword>
<keyword evidence="7 8" id="KW-0472">Membrane</keyword>
<dbReference type="Proteomes" id="UP001500837">
    <property type="component" value="Unassembled WGS sequence"/>
</dbReference>
<feature type="transmembrane region" description="Helical" evidence="8">
    <location>
        <begin position="140"/>
        <end position="159"/>
    </location>
</feature>
<feature type="domain" description="Tripartite ATP-independent periplasmic transporters DctQ component" evidence="9">
    <location>
        <begin position="31"/>
        <end position="166"/>
    </location>
</feature>
<dbReference type="GO" id="GO:0005886">
    <property type="term" value="C:plasma membrane"/>
    <property type="evidence" value="ECO:0007669"/>
    <property type="project" value="UniProtKB-SubCell"/>
</dbReference>
<evidence type="ECO:0000256" key="8">
    <source>
        <dbReference type="SAM" id="Phobius"/>
    </source>
</evidence>
<comment type="subcellular location">
    <subcellularLocation>
        <location evidence="1">Cell inner membrane</location>
        <topology evidence="1">Multi-pass membrane protein</topology>
    </subcellularLocation>
</comment>
<dbReference type="GO" id="GO:0015740">
    <property type="term" value="P:C4-dicarboxylate transport"/>
    <property type="evidence" value="ECO:0007669"/>
    <property type="project" value="TreeGrafter"/>
</dbReference>
<name>A0AAV3SA03_9EURY</name>
<keyword evidence="4" id="KW-0997">Cell inner membrane</keyword>
<proteinExistence type="predicted"/>
<dbReference type="RefSeq" id="WP_211312886.1">
    <property type="nucleotide sequence ID" value="NZ_BAAABL010000092.1"/>
</dbReference>
<keyword evidence="3" id="KW-1003">Cell membrane</keyword>
<evidence type="ECO:0000256" key="4">
    <source>
        <dbReference type="ARBA" id="ARBA00022519"/>
    </source>
</evidence>
<dbReference type="InterPro" id="IPR007387">
    <property type="entry name" value="TRAP_DctQ"/>
</dbReference>
<gene>
    <name evidence="10" type="ORF">GCM10009066_27730</name>
</gene>
<accession>A0AAV3SA03</accession>
<dbReference type="PANTHER" id="PTHR35011:SF2">
    <property type="entry name" value="2,3-DIKETO-L-GULONATE TRAP TRANSPORTER SMALL PERMEASE PROTEIN YIAM"/>
    <property type="match status" value="1"/>
</dbReference>
<dbReference type="Pfam" id="PF04290">
    <property type="entry name" value="DctQ"/>
    <property type="match status" value="1"/>
</dbReference>
<dbReference type="AlphaFoldDB" id="A0AAV3SA03"/>
<dbReference type="GO" id="GO:0022857">
    <property type="term" value="F:transmembrane transporter activity"/>
    <property type="evidence" value="ECO:0007669"/>
    <property type="project" value="TreeGrafter"/>
</dbReference>
<reference evidence="10 11" key="1">
    <citation type="journal article" date="2019" name="Int. J. Syst. Evol. Microbiol.">
        <title>The Global Catalogue of Microorganisms (GCM) 10K type strain sequencing project: providing services to taxonomists for standard genome sequencing and annotation.</title>
        <authorList>
            <consortium name="The Broad Institute Genomics Platform"/>
            <consortium name="The Broad Institute Genome Sequencing Center for Infectious Disease"/>
            <person name="Wu L."/>
            <person name="Ma J."/>
        </authorList>
    </citation>
    <scope>NUCLEOTIDE SEQUENCE [LARGE SCALE GENOMIC DNA]</scope>
    <source>
        <strain evidence="10 11">JCM 16330</strain>
    </source>
</reference>
<evidence type="ECO:0000256" key="2">
    <source>
        <dbReference type="ARBA" id="ARBA00022448"/>
    </source>
</evidence>
<evidence type="ECO:0000259" key="9">
    <source>
        <dbReference type="Pfam" id="PF04290"/>
    </source>
</evidence>
<evidence type="ECO:0000256" key="5">
    <source>
        <dbReference type="ARBA" id="ARBA00022692"/>
    </source>
</evidence>
<evidence type="ECO:0000313" key="10">
    <source>
        <dbReference type="EMBL" id="GAA0313064.1"/>
    </source>
</evidence>
<feature type="transmembrane region" description="Helical" evidence="8">
    <location>
        <begin position="98"/>
        <end position="120"/>
    </location>
</feature>
<comment type="caution">
    <text evidence="10">The sequence shown here is derived from an EMBL/GenBank/DDBJ whole genome shotgun (WGS) entry which is preliminary data.</text>
</comment>